<accession>A0A0P9DSY9</accession>
<dbReference type="EMBL" id="LJCR01000294">
    <property type="protein sequence ID" value="KPV53287.1"/>
    <property type="molecule type" value="Genomic_DNA"/>
</dbReference>
<evidence type="ECO:0000313" key="1">
    <source>
        <dbReference type="EMBL" id="KPV53287.1"/>
    </source>
</evidence>
<name>A0A0P9DSY9_9CHLR</name>
<sequence length="111" mass="12140">MRRQIVLVHEDSAVPQEGYLDLDDDWEIGTDAKGRGVTVAAIEQVTLERLADMCDQNAEARNHSGFIGAHRILAALLHQQLGGEQATRLLWEIASRDGLDGMNGVGCQKDS</sequence>
<proteinExistence type="predicted"/>
<evidence type="ECO:0000313" key="2">
    <source>
        <dbReference type="Proteomes" id="UP000050509"/>
    </source>
</evidence>
<dbReference type="Proteomes" id="UP000050509">
    <property type="component" value="Unassembled WGS sequence"/>
</dbReference>
<gene>
    <name evidence="1" type="ORF">SE17_10550</name>
</gene>
<organism evidence="1 2">
    <name type="scientific">Kouleothrix aurantiaca</name>
    <dbReference type="NCBI Taxonomy" id="186479"/>
    <lineage>
        <taxon>Bacteria</taxon>
        <taxon>Bacillati</taxon>
        <taxon>Chloroflexota</taxon>
        <taxon>Chloroflexia</taxon>
        <taxon>Chloroflexales</taxon>
        <taxon>Roseiflexineae</taxon>
        <taxon>Roseiflexaceae</taxon>
        <taxon>Kouleothrix</taxon>
    </lineage>
</organism>
<dbReference type="AlphaFoldDB" id="A0A0P9DSY9"/>
<reference evidence="1 2" key="1">
    <citation type="submission" date="2015-09" db="EMBL/GenBank/DDBJ databases">
        <title>Draft genome sequence of Kouleothrix aurantiaca JCM 19913.</title>
        <authorList>
            <person name="Hemp J."/>
        </authorList>
    </citation>
    <scope>NUCLEOTIDE SEQUENCE [LARGE SCALE GENOMIC DNA]</scope>
    <source>
        <strain evidence="1 2">COM-B</strain>
    </source>
</reference>
<comment type="caution">
    <text evidence="1">The sequence shown here is derived from an EMBL/GenBank/DDBJ whole genome shotgun (WGS) entry which is preliminary data.</text>
</comment>
<keyword evidence="2" id="KW-1185">Reference proteome</keyword>
<protein>
    <submittedName>
        <fullName evidence="1">Uncharacterized protein</fullName>
    </submittedName>
</protein>